<dbReference type="Proteomes" id="UP001056120">
    <property type="component" value="Linkage Group LG19"/>
</dbReference>
<dbReference type="EMBL" id="CM042036">
    <property type="protein sequence ID" value="KAI3745360.1"/>
    <property type="molecule type" value="Genomic_DNA"/>
</dbReference>
<comment type="caution">
    <text evidence="1">The sequence shown here is derived from an EMBL/GenBank/DDBJ whole genome shotgun (WGS) entry which is preliminary data.</text>
</comment>
<reference evidence="1 2" key="2">
    <citation type="journal article" date="2022" name="Mol. Ecol. Resour.">
        <title>The genomes of chicory, endive, great burdock and yacon provide insights into Asteraceae paleo-polyploidization history and plant inulin production.</title>
        <authorList>
            <person name="Fan W."/>
            <person name="Wang S."/>
            <person name="Wang H."/>
            <person name="Wang A."/>
            <person name="Jiang F."/>
            <person name="Liu H."/>
            <person name="Zhao H."/>
            <person name="Xu D."/>
            <person name="Zhang Y."/>
        </authorList>
    </citation>
    <scope>NUCLEOTIDE SEQUENCE [LARGE SCALE GENOMIC DNA]</scope>
    <source>
        <strain evidence="2">cv. Yunnan</strain>
        <tissue evidence="1">Leaves</tissue>
    </source>
</reference>
<organism evidence="1 2">
    <name type="scientific">Smallanthus sonchifolius</name>
    <dbReference type="NCBI Taxonomy" id="185202"/>
    <lineage>
        <taxon>Eukaryota</taxon>
        <taxon>Viridiplantae</taxon>
        <taxon>Streptophyta</taxon>
        <taxon>Embryophyta</taxon>
        <taxon>Tracheophyta</taxon>
        <taxon>Spermatophyta</taxon>
        <taxon>Magnoliopsida</taxon>
        <taxon>eudicotyledons</taxon>
        <taxon>Gunneridae</taxon>
        <taxon>Pentapetalae</taxon>
        <taxon>asterids</taxon>
        <taxon>campanulids</taxon>
        <taxon>Asterales</taxon>
        <taxon>Asteraceae</taxon>
        <taxon>Asteroideae</taxon>
        <taxon>Heliantheae alliance</taxon>
        <taxon>Millerieae</taxon>
        <taxon>Smallanthus</taxon>
    </lineage>
</organism>
<gene>
    <name evidence="1" type="ORF">L1987_58471</name>
</gene>
<reference evidence="2" key="1">
    <citation type="journal article" date="2022" name="Mol. Ecol. Resour.">
        <title>The genomes of chicory, endive, great burdock and yacon provide insights into Asteraceae palaeo-polyploidization history and plant inulin production.</title>
        <authorList>
            <person name="Fan W."/>
            <person name="Wang S."/>
            <person name="Wang H."/>
            <person name="Wang A."/>
            <person name="Jiang F."/>
            <person name="Liu H."/>
            <person name="Zhao H."/>
            <person name="Xu D."/>
            <person name="Zhang Y."/>
        </authorList>
    </citation>
    <scope>NUCLEOTIDE SEQUENCE [LARGE SCALE GENOMIC DNA]</scope>
    <source>
        <strain evidence="2">cv. Yunnan</strain>
    </source>
</reference>
<evidence type="ECO:0000313" key="2">
    <source>
        <dbReference type="Proteomes" id="UP001056120"/>
    </source>
</evidence>
<protein>
    <submittedName>
        <fullName evidence="1">Uncharacterized protein</fullName>
    </submittedName>
</protein>
<sequence length="201" mass="21640">MTVGINGSSSPKPEVFPAGLRVLVIDDDATWLKFLEKMLKKCSYEGPPSPLIPPEIASHVLEGVNLCDGILRNLFCAIDSCKLRVGLKVQKDFAKDRVCMAVLLIPNSVGSVSHLRSAFERPTHNASFLISTKSSGQGSYFGCGLISSRYCLESSLNHTKTTGKVLLCRHAERSTESKLAKSEVVKAAGGVGMISETSILQ</sequence>
<proteinExistence type="predicted"/>
<accession>A0ACB9DG03</accession>
<name>A0ACB9DG03_9ASTR</name>
<keyword evidence="2" id="KW-1185">Reference proteome</keyword>
<evidence type="ECO:0000313" key="1">
    <source>
        <dbReference type="EMBL" id="KAI3745360.1"/>
    </source>
</evidence>